<gene>
    <name evidence="1" type="ORF">DPMN_114869</name>
</gene>
<reference evidence="1" key="2">
    <citation type="submission" date="2020-11" db="EMBL/GenBank/DDBJ databases">
        <authorList>
            <person name="McCartney M.A."/>
            <person name="Auch B."/>
            <person name="Kono T."/>
            <person name="Mallez S."/>
            <person name="Becker A."/>
            <person name="Gohl D.M."/>
            <person name="Silverstein K.A.T."/>
            <person name="Koren S."/>
            <person name="Bechman K.B."/>
            <person name="Herman A."/>
            <person name="Abrahante J.E."/>
            <person name="Garbe J."/>
        </authorList>
    </citation>
    <scope>NUCLEOTIDE SEQUENCE</scope>
    <source>
        <strain evidence="1">Duluth1</strain>
        <tissue evidence="1">Whole animal</tissue>
    </source>
</reference>
<proteinExistence type="predicted"/>
<dbReference type="Proteomes" id="UP000828390">
    <property type="component" value="Unassembled WGS sequence"/>
</dbReference>
<organism evidence="1 2">
    <name type="scientific">Dreissena polymorpha</name>
    <name type="common">Zebra mussel</name>
    <name type="synonym">Mytilus polymorpha</name>
    <dbReference type="NCBI Taxonomy" id="45954"/>
    <lineage>
        <taxon>Eukaryota</taxon>
        <taxon>Metazoa</taxon>
        <taxon>Spiralia</taxon>
        <taxon>Lophotrochozoa</taxon>
        <taxon>Mollusca</taxon>
        <taxon>Bivalvia</taxon>
        <taxon>Autobranchia</taxon>
        <taxon>Heteroconchia</taxon>
        <taxon>Euheterodonta</taxon>
        <taxon>Imparidentia</taxon>
        <taxon>Neoheterodontei</taxon>
        <taxon>Myida</taxon>
        <taxon>Dreissenoidea</taxon>
        <taxon>Dreissenidae</taxon>
        <taxon>Dreissena</taxon>
    </lineage>
</organism>
<accession>A0A9D4KLT2</accession>
<comment type="caution">
    <text evidence="1">The sequence shown here is derived from an EMBL/GenBank/DDBJ whole genome shotgun (WGS) entry which is preliminary data.</text>
</comment>
<evidence type="ECO:0000313" key="2">
    <source>
        <dbReference type="Proteomes" id="UP000828390"/>
    </source>
</evidence>
<protein>
    <submittedName>
        <fullName evidence="1">Uncharacterized protein</fullName>
    </submittedName>
</protein>
<sequence>MVVIFKIVINVSEQKNKKQLYKLVQTTTVDPHPTAFRANYNKLTPTDFSKIVSVKRLAKSLHTSSKASWTIDSCVKINGSSF</sequence>
<dbReference type="AlphaFoldDB" id="A0A9D4KLT2"/>
<evidence type="ECO:0000313" key="1">
    <source>
        <dbReference type="EMBL" id="KAH3841406.1"/>
    </source>
</evidence>
<dbReference type="EMBL" id="JAIWYP010000004">
    <property type="protein sequence ID" value="KAH3841406.1"/>
    <property type="molecule type" value="Genomic_DNA"/>
</dbReference>
<reference evidence="1" key="1">
    <citation type="journal article" date="2019" name="bioRxiv">
        <title>The Genome of the Zebra Mussel, Dreissena polymorpha: A Resource for Invasive Species Research.</title>
        <authorList>
            <person name="McCartney M.A."/>
            <person name="Auch B."/>
            <person name="Kono T."/>
            <person name="Mallez S."/>
            <person name="Zhang Y."/>
            <person name="Obille A."/>
            <person name="Becker A."/>
            <person name="Abrahante J.E."/>
            <person name="Garbe J."/>
            <person name="Badalamenti J.P."/>
            <person name="Herman A."/>
            <person name="Mangelson H."/>
            <person name="Liachko I."/>
            <person name="Sullivan S."/>
            <person name="Sone E.D."/>
            <person name="Koren S."/>
            <person name="Silverstein K.A.T."/>
            <person name="Beckman K.B."/>
            <person name="Gohl D.M."/>
        </authorList>
    </citation>
    <scope>NUCLEOTIDE SEQUENCE</scope>
    <source>
        <strain evidence="1">Duluth1</strain>
        <tissue evidence="1">Whole animal</tissue>
    </source>
</reference>
<name>A0A9D4KLT2_DREPO</name>
<keyword evidence="2" id="KW-1185">Reference proteome</keyword>